<accession>A0A7J4TJJ5</accession>
<dbReference type="InterPro" id="IPR029062">
    <property type="entry name" value="Class_I_gatase-like"/>
</dbReference>
<dbReference type="InterPro" id="IPR002818">
    <property type="entry name" value="DJ-1/PfpI"/>
</dbReference>
<dbReference type="EMBL" id="DUHE01000020">
    <property type="protein sequence ID" value="HII83369.1"/>
    <property type="molecule type" value="Genomic_DNA"/>
</dbReference>
<dbReference type="AlphaFoldDB" id="A0A7J4TJJ5"/>
<dbReference type="GO" id="GO:0005737">
    <property type="term" value="C:cytoplasm"/>
    <property type="evidence" value="ECO:0007669"/>
    <property type="project" value="TreeGrafter"/>
</dbReference>
<dbReference type="GO" id="GO:0016740">
    <property type="term" value="F:transferase activity"/>
    <property type="evidence" value="ECO:0007669"/>
    <property type="project" value="UniProtKB-KW"/>
</dbReference>
<name>A0A7J4TJJ5_9EURY</name>
<dbReference type="Gene3D" id="3.40.50.880">
    <property type="match status" value="1"/>
</dbReference>
<dbReference type="SUPFAM" id="SSF52317">
    <property type="entry name" value="Class I glutamine amidotransferase-like"/>
    <property type="match status" value="1"/>
</dbReference>
<keyword evidence="2" id="KW-0315">Glutamine amidotransferase</keyword>
<organism evidence="2 3">
    <name type="scientific">Methanobacterium subterraneum</name>
    <dbReference type="NCBI Taxonomy" id="59277"/>
    <lineage>
        <taxon>Archaea</taxon>
        <taxon>Methanobacteriati</taxon>
        <taxon>Methanobacteriota</taxon>
        <taxon>Methanomada group</taxon>
        <taxon>Methanobacteria</taxon>
        <taxon>Methanobacteriales</taxon>
        <taxon>Methanobacteriaceae</taxon>
        <taxon>Methanobacterium</taxon>
    </lineage>
</organism>
<dbReference type="PANTHER" id="PTHR48094:SF19">
    <property type="entry name" value="DJ-1_PFPI DOMAIN-CONTAINING PROTEIN"/>
    <property type="match status" value="1"/>
</dbReference>
<feature type="non-terminal residue" evidence="2">
    <location>
        <position position="155"/>
    </location>
</feature>
<dbReference type="Pfam" id="PF01965">
    <property type="entry name" value="DJ-1_PfpI"/>
    <property type="match status" value="1"/>
</dbReference>
<sequence length="155" mass="16618">GLALAEMNKSADYQVKTVGFSQDIAVTMGGVSIIPDCALNEIDYSEAAILVLPGGEMWENDPVMDLLPVVGKFIDLKIPVAAICGPTVFLARHGFLENVAHTSNGRNYLKNLIGEYRGNNLYVNQPSVSSEGIITANGIASVEFARDILGELSIY</sequence>
<evidence type="ECO:0000313" key="2">
    <source>
        <dbReference type="EMBL" id="HII83369.1"/>
    </source>
</evidence>
<protein>
    <submittedName>
        <fullName evidence="2">Glutamine amidotransferase</fullName>
    </submittedName>
</protein>
<gene>
    <name evidence="2" type="ORF">HA271_00695</name>
</gene>
<feature type="non-terminal residue" evidence="2">
    <location>
        <position position="1"/>
    </location>
</feature>
<feature type="domain" description="DJ-1/PfpI" evidence="1">
    <location>
        <begin position="7"/>
        <end position="149"/>
    </location>
</feature>
<reference evidence="3" key="1">
    <citation type="journal article" date="2020" name="bioRxiv">
        <title>A rank-normalized archaeal taxonomy based on genome phylogeny resolves widespread incomplete and uneven classifications.</title>
        <authorList>
            <person name="Rinke C."/>
            <person name="Chuvochina M."/>
            <person name="Mussig A.J."/>
            <person name="Chaumeil P.-A."/>
            <person name="Waite D.W."/>
            <person name="Whitman W.B."/>
            <person name="Parks D.H."/>
            <person name="Hugenholtz P."/>
        </authorList>
    </citation>
    <scope>NUCLEOTIDE SEQUENCE [LARGE SCALE GENOMIC DNA]</scope>
</reference>
<dbReference type="PANTHER" id="PTHR48094">
    <property type="entry name" value="PROTEIN/NUCLEIC ACID DEGLYCASE DJ-1-RELATED"/>
    <property type="match status" value="1"/>
</dbReference>
<comment type="caution">
    <text evidence="2">The sequence shown here is derived from an EMBL/GenBank/DDBJ whole genome shotgun (WGS) entry which is preliminary data.</text>
</comment>
<evidence type="ECO:0000313" key="3">
    <source>
        <dbReference type="Proteomes" id="UP000586031"/>
    </source>
</evidence>
<dbReference type="InterPro" id="IPR050325">
    <property type="entry name" value="Prot/Nucl_acid_deglycase"/>
</dbReference>
<dbReference type="Proteomes" id="UP000586031">
    <property type="component" value="Unassembled WGS sequence"/>
</dbReference>
<evidence type="ECO:0000259" key="1">
    <source>
        <dbReference type="Pfam" id="PF01965"/>
    </source>
</evidence>
<proteinExistence type="predicted"/>
<keyword evidence="2" id="KW-0808">Transferase</keyword>